<accession>A0A067ZY61</accession>
<dbReference type="SUPFAM" id="SSF53383">
    <property type="entry name" value="PLP-dependent transferases"/>
    <property type="match status" value="1"/>
</dbReference>
<dbReference type="RefSeq" id="WP_024779111.1">
    <property type="nucleotide sequence ID" value="NZ_CP102175.1"/>
</dbReference>
<organism evidence="7">
    <name type="scientific">Pseudomonas corrugata</name>
    <dbReference type="NCBI Taxonomy" id="47879"/>
    <lineage>
        <taxon>Bacteria</taxon>
        <taxon>Pseudomonadati</taxon>
        <taxon>Pseudomonadota</taxon>
        <taxon>Gammaproteobacteria</taxon>
        <taxon>Pseudomonadales</taxon>
        <taxon>Pseudomonadaceae</taxon>
        <taxon>Pseudomonas</taxon>
    </lineage>
</organism>
<dbReference type="GO" id="GO:0030170">
    <property type="term" value="F:pyridoxal phosphate binding"/>
    <property type="evidence" value="ECO:0007669"/>
    <property type="project" value="InterPro"/>
</dbReference>
<evidence type="ECO:0000256" key="2">
    <source>
        <dbReference type="ARBA" id="ARBA00008954"/>
    </source>
</evidence>
<dbReference type="PANTHER" id="PTHR43552:SF1">
    <property type="entry name" value="DIAMINOBUTYRATE--2-OXOGLUTARATE AMINOTRANSFERASE"/>
    <property type="match status" value="1"/>
</dbReference>
<dbReference type="InterPro" id="IPR049704">
    <property type="entry name" value="Aminotrans_3_PPA_site"/>
</dbReference>
<dbReference type="EMBL" id="KF192265">
    <property type="protein sequence ID" value="AHY86404.1"/>
    <property type="molecule type" value="Genomic_DNA"/>
</dbReference>
<dbReference type="InterPro" id="IPR015424">
    <property type="entry name" value="PyrdxlP-dep_Trfase"/>
</dbReference>
<keyword evidence="5 6" id="KW-0663">Pyridoxal phosphate</keyword>
<evidence type="ECO:0000256" key="6">
    <source>
        <dbReference type="RuleBase" id="RU003560"/>
    </source>
</evidence>
<evidence type="ECO:0000256" key="1">
    <source>
        <dbReference type="ARBA" id="ARBA00001933"/>
    </source>
</evidence>
<dbReference type="PANTHER" id="PTHR43552">
    <property type="entry name" value="DIAMINOBUTYRATE--2-OXOGLUTARATE AMINOTRANSFERASE"/>
    <property type="match status" value="1"/>
</dbReference>
<dbReference type="CDD" id="cd00610">
    <property type="entry name" value="OAT_like"/>
    <property type="match status" value="1"/>
</dbReference>
<sequence length="446" mass="47951">MEALSYLENVESNARTYAQTFQRLFVSGKGMRIKDASGQEFLDCLSNAGTLALGHNPPEVRDAVMTFLAGDHLQQALDLATPAKHAFVQELFSTLPANMRETSKILFCGPSGSDAVEAAIKLARHYTRRSPLMAFHGGYHGMTAGALSAMGKLSPKTGDGLIAQGTHFLPFPYRFRCPFGTDGEHTDQLSIDYIRTVLSDPEGGVAKPAAVIVEVVQGEGGCIPASANWLRALREITLEQEILLIVDEVQTGLGRTGSTFAIEHAGIVPDILVLSKAIGGGYPLAVVVYAEHLDTWGPGMHAGTFRGNQVAMVAGAATMRQIRKDNLVANAARMGERLENGLQDIAQRFSFIGDIRGRGLMIGVEITQPTTTQRAGQADGALAHAIKLKCFDNGLMMETGGRHGAVLRFLPPLTITEGEVDMVLDRFEQSLGKIVETCPYAARETV</sequence>
<dbReference type="Gene3D" id="3.90.1150.10">
    <property type="entry name" value="Aspartate Aminotransferase, domain 1"/>
    <property type="match status" value="1"/>
</dbReference>
<proteinExistence type="inferred from homology"/>
<keyword evidence="4" id="KW-0808">Transferase</keyword>
<name>A0A067ZY61_9PSED</name>
<dbReference type="InterPro" id="IPR015421">
    <property type="entry name" value="PyrdxlP-dep_Trfase_major"/>
</dbReference>
<evidence type="ECO:0000313" key="7">
    <source>
        <dbReference type="EMBL" id="AHY86404.1"/>
    </source>
</evidence>
<dbReference type="InterPro" id="IPR005814">
    <property type="entry name" value="Aminotrans_3"/>
</dbReference>
<dbReference type="AlphaFoldDB" id="A0A067ZY61"/>
<dbReference type="Gene3D" id="3.40.640.10">
    <property type="entry name" value="Type I PLP-dependent aspartate aminotransferase-like (Major domain)"/>
    <property type="match status" value="1"/>
</dbReference>
<keyword evidence="3" id="KW-0032">Aminotransferase</keyword>
<dbReference type="FunFam" id="3.40.640.10:FF:000004">
    <property type="entry name" value="Acetylornithine aminotransferase"/>
    <property type="match status" value="1"/>
</dbReference>
<dbReference type="GO" id="GO:0008483">
    <property type="term" value="F:transaminase activity"/>
    <property type="evidence" value="ECO:0007669"/>
    <property type="project" value="UniProtKB-KW"/>
</dbReference>
<evidence type="ECO:0000256" key="4">
    <source>
        <dbReference type="ARBA" id="ARBA00022679"/>
    </source>
</evidence>
<comment type="similarity">
    <text evidence="2 6">Belongs to the class-III pyridoxal-phosphate-dependent aminotransferase family.</text>
</comment>
<evidence type="ECO:0000256" key="3">
    <source>
        <dbReference type="ARBA" id="ARBA00022576"/>
    </source>
</evidence>
<reference evidence="7" key="1">
    <citation type="submission" date="2014-07" db="EMBL/GenBank/DDBJ databases">
        <title>CrpC/D/E are part of the cyclic lipopeptide corpeptin biosynthetic cluster and are involved in Pseudomonas corrugata virulence.</title>
        <authorList>
            <person name="Strano C.P."/>
            <person name="Bella P."/>
            <person name="Licciardello G."/>
            <person name="Fiore A."/>
            <person name="Lo Piero A.R."/>
            <person name="Fogliano V."/>
            <person name="Venturi V."/>
            <person name="Catara V."/>
        </authorList>
    </citation>
    <scope>NUCLEOTIDE SEQUENCE</scope>
    <source>
        <strain evidence="7">CFBP 5454</strain>
    </source>
</reference>
<comment type="cofactor">
    <cofactor evidence="1">
        <name>pyridoxal 5'-phosphate</name>
        <dbReference type="ChEBI" id="CHEBI:597326"/>
    </cofactor>
</comment>
<protein>
    <submittedName>
        <fullName evidence="7">Putative diaminobutyrate-2-oxoglutarate transaminase protein</fullName>
    </submittedName>
</protein>
<evidence type="ECO:0000256" key="5">
    <source>
        <dbReference type="ARBA" id="ARBA00022898"/>
    </source>
</evidence>
<dbReference type="Pfam" id="PF00202">
    <property type="entry name" value="Aminotran_3"/>
    <property type="match status" value="1"/>
</dbReference>
<dbReference type="InterPro" id="IPR004637">
    <property type="entry name" value="Dat"/>
</dbReference>
<dbReference type="InterPro" id="IPR015422">
    <property type="entry name" value="PyrdxlP-dep_Trfase_small"/>
</dbReference>
<dbReference type="PROSITE" id="PS00600">
    <property type="entry name" value="AA_TRANSFER_CLASS_3"/>
    <property type="match status" value="1"/>
</dbReference>
<dbReference type="NCBIfam" id="TIGR00709">
    <property type="entry name" value="dat"/>
    <property type="match status" value="1"/>
</dbReference>
<dbReference type="PIRSF" id="PIRSF000521">
    <property type="entry name" value="Transaminase_4ab_Lys_Orn"/>
    <property type="match status" value="1"/>
</dbReference>